<dbReference type="InterPro" id="IPR046959">
    <property type="entry name" value="PRK1-6/SRF4-like"/>
</dbReference>
<dbReference type="Proteomes" id="UP000327013">
    <property type="component" value="Chromosome 1"/>
</dbReference>
<evidence type="ECO:0000256" key="9">
    <source>
        <dbReference type="ARBA" id="ARBA00023170"/>
    </source>
</evidence>
<dbReference type="GO" id="GO:0016020">
    <property type="term" value="C:membrane"/>
    <property type="evidence" value="ECO:0007669"/>
    <property type="project" value="UniProtKB-SubCell"/>
</dbReference>
<dbReference type="AlphaFoldDB" id="A0A5N6QHX1"/>
<dbReference type="InterPro" id="IPR011009">
    <property type="entry name" value="Kinase-like_dom_sf"/>
</dbReference>
<evidence type="ECO:0000313" key="13">
    <source>
        <dbReference type="Proteomes" id="UP000327013"/>
    </source>
</evidence>
<dbReference type="Pfam" id="PF07714">
    <property type="entry name" value="PK_Tyr_Ser-Thr"/>
    <property type="match status" value="1"/>
</dbReference>
<dbReference type="SUPFAM" id="SSF56112">
    <property type="entry name" value="Protein kinase-like (PK-like)"/>
    <property type="match status" value="1"/>
</dbReference>
<dbReference type="InterPro" id="IPR032675">
    <property type="entry name" value="LRR_dom_sf"/>
</dbReference>
<dbReference type="PANTHER" id="PTHR48007:SF19">
    <property type="entry name" value="POLLEN RECEPTOR-LIKE KINASE 5"/>
    <property type="match status" value="1"/>
</dbReference>
<feature type="domain" description="Protein kinase" evidence="11">
    <location>
        <begin position="357"/>
        <end position="630"/>
    </location>
</feature>
<dbReference type="Gene3D" id="3.80.10.10">
    <property type="entry name" value="Ribonuclease Inhibitor"/>
    <property type="match status" value="2"/>
</dbReference>
<accession>A0A5N6QHX1</accession>
<keyword evidence="13" id="KW-1185">Reference proteome</keyword>
<evidence type="ECO:0000256" key="7">
    <source>
        <dbReference type="ARBA" id="ARBA00022989"/>
    </source>
</evidence>
<protein>
    <recommendedName>
        <fullName evidence="11">Protein kinase domain-containing protein</fullName>
    </recommendedName>
</protein>
<evidence type="ECO:0000259" key="11">
    <source>
        <dbReference type="PROSITE" id="PS50011"/>
    </source>
</evidence>
<dbReference type="InterPro" id="IPR013210">
    <property type="entry name" value="LRR_N_plant-typ"/>
</dbReference>
<dbReference type="GO" id="GO:0005524">
    <property type="term" value="F:ATP binding"/>
    <property type="evidence" value="ECO:0007669"/>
    <property type="project" value="InterPro"/>
</dbReference>
<evidence type="ECO:0000256" key="6">
    <source>
        <dbReference type="ARBA" id="ARBA00022737"/>
    </source>
</evidence>
<keyword evidence="3" id="KW-0433">Leucine-rich repeat</keyword>
<dbReference type="PANTHER" id="PTHR48007">
    <property type="entry name" value="LEUCINE-RICH REPEAT RECEPTOR-LIKE PROTEIN KINASE PXC1"/>
    <property type="match status" value="1"/>
</dbReference>
<evidence type="ECO:0000256" key="1">
    <source>
        <dbReference type="ARBA" id="ARBA00004167"/>
    </source>
</evidence>
<name>A0A5N6QHX1_9ROSI</name>
<gene>
    <name evidence="12" type="ORF">FH972_003425</name>
</gene>
<dbReference type="Pfam" id="PF08263">
    <property type="entry name" value="LRRNT_2"/>
    <property type="match status" value="1"/>
</dbReference>
<dbReference type="Gene3D" id="1.10.510.10">
    <property type="entry name" value="Transferase(Phosphotransferase) domain 1"/>
    <property type="match status" value="1"/>
</dbReference>
<keyword evidence="6" id="KW-0677">Repeat</keyword>
<keyword evidence="9" id="KW-0675">Receptor</keyword>
<evidence type="ECO:0000256" key="2">
    <source>
        <dbReference type="ARBA" id="ARBA00022553"/>
    </source>
</evidence>
<dbReference type="GO" id="GO:0004672">
    <property type="term" value="F:protein kinase activity"/>
    <property type="evidence" value="ECO:0007669"/>
    <property type="project" value="InterPro"/>
</dbReference>
<dbReference type="InterPro" id="IPR000719">
    <property type="entry name" value="Prot_kinase_dom"/>
</dbReference>
<evidence type="ECO:0000256" key="8">
    <source>
        <dbReference type="ARBA" id="ARBA00023136"/>
    </source>
</evidence>
<dbReference type="InterPro" id="IPR001245">
    <property type="entry name" value="Ser-Thr/Tyr_kinase_cat_dom"/>
</dbReference>
<dbReference type="FunFam" id="1.10.510.10:FF:000480">
    <property type="entry name" value="Pollen receptor-like kinase 1"/>
    <property type="match status" value="1"/>
</dbReference>
<evidence type="ECO:0000256" key="3">
    <source>
        <dbReference type="ARBA" id="ARBA00022614"/>
    </source>
</evidence>
<dbReference type="Pfam" id="PF13855">
    <property type="entry name" value="LRR_8"/>
    <property type="match status" value="1"/>
</dbReference>
<dbReference type="Gene3D" id="3.30.200.20">
    <property type="entry name" value="Phosphorylase Kinase, domain 1"/>
    <property type="match status" value="1"/>
</dbReference>
<keyword evidence="2" id="KW-0597">Phosphoprotein</keyword>
<keyword evidence="4 10" id="KW-0812">Transmembrane</keyword>
<dbReference type="EMBL" id="CM017321">
    <property type="protein sequence ID" value="KAE7998932.1"/>
    <property type="molecule type" value="Genomic_DNA"/>
</dbReference>
<sequence>MLMGARLARLTRAPSPLPFFAIVVIFIILSCTAMSTFSASDAEILTKFKASLAHSKALKNWDPDVIPCEGNRGNWVGVICLNGNVRGLQLENMRLMGTIDVDSLVALRFLRTLSLMNNTFTGPMPDVKKLSALKSLYLSNNHFSGEIPDGAFEGMRSLKKVFLANNEFTGRIPLSLASLPRLMLLGLDGNKFDGLIPDFHQKGLKMFNVSNNDLKGPIPASLSSMDSNSFSGNEDLCGPPLELCESPPPAPAPVVQVQTPAPPTRKASALRIAIIAMGVALVIALITILFFIFYFYFKRQSSSLQRTSTLNEFVASHPEQVTHMSADNRGHTRKAEHGKLSFVRDDRERFDLQELLRGSAEILGSATFGSSYKTRVNGQSIVVKRYRQMNNVEREEFHEHMRRLGRLSHPNLLPLVAYYYRKEEKLLISDFVENGSLASLLHGNHNADHPALDWPTRLRIIKGVARAVAYLYEAIPSLITPHGHLKSSNVLLDQYFQPLLTDYALSPVINLDLAQPNMMAYKSPEFAQHGRITKKTDVWSLGILILEILTGRFPENYLTLVHDNDTDLAGWVNTMIKEKRTSGVFDLDMGGAKNVKSELLKLLKIALSCCEEDVGRRLDIREVVEKLEQLKERGNDNGEFYTSSVTNDRDVHAFRGV</sequence>
<keyword evidence="5" id="KW-0732">Signal</keyword>
<feature type="transmembrane region" description="Helical" evidence="10">
    <location>
        <begin position="20"/>
        <end position="39"/>
    </location>
</feature>
<evidence type="ECO:0000256" key="4">
    <source>
        <dbReference type="ARBA" id="ARBA00022692"/>
    </source>
</evidence>
<evidence type="ECO:0000256" key="5">
    <source>
        <dbReference type="ARBA" id="ARBA00022729"/>
    </source>
</evidence>
<dbReference type="PROSITE" id="PS50011">
    <property type="entry name" value="PROTEIN_KINASE_DOM"/>
    <property type="match status" value="1"/>
</dbReference>
<dbReference type="InterPro" id="IPR001611">
    <property type="entry name" value="Leu-rich_rpt"/>
</dbReference>
<dbReference type="PROSITE" id="PS51257">
    <property type="entry name" value="PROKAR_LIPOPROTEIN"/>
    <property type="match status" value="1"/>
</dbReference>
<organism evidence="12 13">
    <name type="scientific">Carpinus fangiana</name>
    <dbReference type="NCBI Taxonomy" id="176857"/>
    <lineage>
        <taxon>Eukaryota</taxon>
        <taxon>Viridiplantae</taxon>
        <taxon>Streptophyta</taxon>
        <taxon>Embryophyta</taxon>
        <taxon>Tracheophyta</taxon>
        <taxon>Spermatophyta</taxon>
        <taxon>Magnoliopsida</taxon>
        <taxon>eudicotyledons</taxon>
        <taxon>Gunneridae</taxon>
        <taxon>Pentapetalae</taxon>
        <taxon>rosids</taxon>
        <taxon>fabids</taxon>
        <taxon>Fagales</taxon>
        <taxon>Betulaceae</taxon>
        <taxon>Carpinus</taxon>
    </lineage>
</organism>
<comment type="subcellular location">
    <subcellularLocation>
        <location evidence="1">Membrane</location>
        <topology evidence="1">Single-pass membrane protein</topology>
    </subcellularLocation>
</comment>
<feature type="transmembrane region" description="Helical" evidence="10">
    <location>
        <begin position="272"/>
        <end position="297"/>
    </location>
</feature>
<keyword evidence="8 10" id="KW-0472">Membrane</keyword>
<keyword evidence="7 10" id="KW-1133">Transmembrane helix</keyword>
<evidence type="ECO:0000313" key="12">
    <source>
        <dbReference type="EMBL" id="KAE7998932.1"/>
    </source>
</evidence>
<reference evidence="12 13" key="1">
    <citation type="submission" date="2019-06" db="EMBL/GenBank/DDBJ databases">
        <title>A chromosomal-level reference genome of Carpinus fangiana (Coryloideae, Betulaceae).</title>
        <authorList>
            <person name="Yang X."/>
            <person name="Wang Z."/>
            <person name="Zhang L."/>
            <person name="Hao G."/>
            <person name="Liu J."/>
            <person name="Yang Y."/>
        </authorList>
    </citation>
    <scope>NUCLEOTIDE SEQUENCE [LARGE SCALE GENOMIC DNA]</scope>
    <source>
        <strain evidence="12">Cfa_2016G</strain>
        <tissue evidence="12">Leaf</tissue>
    </source>
</reference>
<dbReference type="OrthoDB" id="418615at2759"/>
<evidence type="ECO:0000256" key="10">
    <source>
        <dbReference type="SAM" id="Phobius"/>
    </source>
</evidence>
<dbReference type="SUPFAM" id="SSF52058">
    <property type="entry name" value="L domain-like"/>
    <property type="match status" value="1"/>
</dbReference>
<proteinExistence type="predicted"/>